<keyword evidence="1" id="KW-0472">Membrane</keyword>
<reference evidence="2" key="1">
    <citation type="journal article" date="2014" name="Int. J. Syst. Evol. Microbiol.">
        <title>Complete genome sequence of Corynebacterium casei LMG S-19264T (=DSM 44701T), isolated from a smear-ripened cheese.</title>
        <authorList>
            <consortium name="US DOE Joint Genome Institute (JGI-PGF)"/>
            <person name="Walter F."/>
            <person name="Albersmeier A."/>
            <person name="Kalinowski J."/>
            <person name="Ruckert C."/>
        </authorList>
    </citation>
    <scope>NUCLEOTIDE SEQUENCE</scope>
    <source>
        <strain evidence="2">CGMCC 1.12698</strain>
    </source>
</reference>
<evidence type="ECO:0000313" key="3">
    <source>
        <dbReference type="Proteomes" id="UP000605259"/>
    </source>
</evidence>
<keyword evidence="1" id="KW-1133">Transmembrane helix</keyword>
<comment type="caution">
    <text evidence="2">The sequence shown here is derived from an EMBL/GenBank/DDBJ whole genome shotgun (WGS) entry which is preliminary data.</text>
</comment>
<keyword evidence="1" id="KW-0812">Transmembrane</keyword>
<accession>A0A917ALF0</accession>
<dbReference type="AlphaFoldDB" id="A0A917ALF0"/>
<feature type="transmembrane region" description="Helical" evidence="1">
    <location>
        <begin position="7"/>
        <end position="28"/>
    </location>
</feature>
<gene>
    <name evidence="2" type="ORF">GCM10007140_07650</name>
</gene>
<dbReference type="RefSeq" id="WP_188387102.1">
    <property type="nucleotide sequence ID" value="NZ_BMFK01000001.1"/>
</dbReference>
<organism evidence="2 3">
    <name type="scientific">Priestia taiwanensis</name>
    <dbReference type="NCBI Taxonomy" id="1347902"/>
    <lineage>
        <taxon>Bacteria</taxon>
        <taxon>Bacillati</taxon>
        <taxon>Bacillota</taxon>
        <taxon>Bacilli</taxon>
        <taxon>Bacillales</taxon>
        <taxon>Bacillaceae</taxon>
        <taxon>Priestia</taxon>
    </lineage>
</organism>
<sequence length="175" mass="19744">MRTYVKVFTVTTAIWVIIDIVTNGLNSLSVEMSVEIAKDSILSGLIMTVLICPVYNYLRKLPGNSVPISNSMTIELPYSDAFAVCVESLQIVGKHKVMKQDKEQGIIQVKRESSFFAPSEELTYTIQAVHSNQTSIVIESKSFVDEQTEYFRKNKENVHNVVTYISGLQRNRSVM</sequence>
<feature type="transmembrane region" description="Helical" evidence="1">
    <location>
        <begin position="40"/>
        <end position="58"/>
    </location>
</feature>
<reference evidence="2" key="2">
    <citation type="submission" date="2020-09" db="EMBL/GenBank/DDBJ databases">
        <authorList>
            <person name="Sun Q."/>
            <person name="Zhou Y."/>
        </authorList>
    </citation>
    <scope>NUCLEOTIDE SEQUENCE</scope>
    <source>
        <strain evidence="2">CGMCC 1.12698</strain>
    </source>
</reference>
<name>A0A917ALF0_9BACI</name>
<protein>
    <submittedName>
        <fullName evidence="2">Uncharacterized protein</fullName>
    </submittedName>
</protein>
<evidence type="ECO:0000313" key="2">
    <source>
        <dbReference type="EMBL" id="GGE59784.1"/>
    </source>
</evidence>
<dbReference type="Proteomes" id="UP000605259">
    <property type="component" value="Unassembled WGS sequence"/>
</dbReference>
<evidence type="ECO:0000256" key="1">
    <source>
        <dbReference type="SAM" id="Phobius"/>
    </source>
</evidence>
<keyword evidence="3" id="KW-1185">Reference proteome</keyword>
<dbReference type="EMBL" id="BMFK01000001">
    <property type="protein sequence ID" value="GGE59784.1"/>
    <property type="molecule type" value="Genomic_DNA"/>
</dbReference>
<proteinExistence type="predicted"/>